<accession>A0A917LBL1</accession>
<keyword evidence="4" id="KW-1185">Reference proteome</keyword>
<organism evidence="3 4">
    <name type="scientific">Streptomyces lacrimifluminis</name>
    <dbReference type="NCBI Taxonomy" id="1500077"/>
    <lineage>
        <taxon>Bacteria</taxon>
        <taxon>Bacillati</taxon>
        <taxon>Actinomycetota</taxon>
        <taxon>Actinomycetes</taxon>
        <taxon>Kitasatosporales</taxon>
        <taxon>Streptomycetaceae</taxon>
        <taxon>Streptomyces</taxon>
    </lineage>
</organism>
<evidence type="ECO:0008006" key="5">
    <source>
        <dbReference type="Google" id="ProtNLM"/>
    </source>
</evidence>
<gene>
    <name evidence="3" type="ORF">GCM10012282_64170</name>
</gene>
<feature type="chain" id="PRO_5039137651" description="Lipoprotein" evidence="2">
    <location>
        <begin position="29"/>
        <end position="78"/>
    </location>
</feature>
<evidence type="ECO:0000313" key="4">
    <source>
        <dbReference type="Proteomes" id="UP000625682"/>
    </source>
</evidence>
<dbReference type="PROSITE" id="PS51257">
    <property type="entry name" value="PROKAR_LIPOPROTEIN"/>
    <property type="match status" value="1"/>
</dbReference>
<proteinExistence type="predicted"/>
<dbReference type="EMBL" id="BMMU01000028">
    <property type="protein sequence ID" value="GGJ57983.1"/>
    <property type="molecule type" value="Genomic_DNA"/>
</dbReference>
<dbReference type="Proteomes" id="UP000625682">
    <property type="component" value="Unassembled WGS sequence"/>
</dbReference>
<reference evidence="3" key="2">
    <citation type="submission" date="2020-09" db="EMBL/GenBank/DDBJ databases">
        <authorList>
            <person name="Sun Q."/>
            <person name="Zhou Y."/>
        </authorList>
    </citation>
    <scope>NUCLEOTIDE SEQUENCE</scope>
    <source>
        <strain evidence="3">CGMCC 4.7272</strain>
    </source>
</reference>
<comment type="caution">
    <text evidence="3">The sequence shown here is derived from an EMBL/GenBank/DDBJ whole genome shotgun (WGS) entry which is preliminary data.</text>
</comment>
<evidence type="ECO:0000256" key="2">
    <source>
        <dbReference type="SAM" id="SignalP"/>
    </source>
</evidence>
<feature type="region of interest" description="Disordered" evidence="1">
    <location>
        <begin position="29"/>
        <end position="78"/>
    </location>
</feature>
<name>A0A917LBL1_9ACTN</name>
<feature type="signal peptide" evidence="2">
    <location>
        <begin position="1"/>
        <end position="28"/>
    </location>
</feature>
<keyword evidence="2" id="KW-0732">Signal</keyword>
<evidence type="ECO:0000313" key="3">
    <source>
        <dbReference type="EMBL" id="GGJ57983.1"/>
    </source>
</evidence>
<sequence length="78" mass="7738">MSVRTSRTRLFAATAVALVALTTLTACEDGEGVRDEGPSSASAKSAPGRAPAATPARTPGTGRAVGQAHSMRAASVAQ</sequence>
<evidence type="ECO:0000256" key="1">
    <source>
        <dbReference type="SAM" id="MobiDB-lite"/>
    </source>
</evidence>
<dbReference type="RefSeq" id="WP_189150995.1">
    <property type="nucleotide sequence ID" value="NZ_BAABER010000029.1"/>
</dbReference>
<feature type="compositionally biased region" description="Low complexity" evidence="1">
    <location>
        <begin position="38"/>
        <end position="64"/>
    </location>
</feature>
<dbReference type="AlphaFoldDB" id="A0A917LBL1"/>
<protein>
    <recommendedName>
        <fullName evidence="5">Lipoprotein</fullName>
    </recommendedName>
</protein>
<reference evidence="3" key="1">
    <citation type="journal article" date="2014" name="Int. J. Syst. Evol. Microbiol.">
        <title>Complete genome sequence of Corynebacterium casei LMG S-19264T (=DSM 44701T), isolated from a smear-ripened cheese.</title>
        <authorList>
            <consortium name="US DOE Joint Genome Institute (JGI-PGF)"/>
            <person name="Walter F."/>
            <person name="Albersmeier A."/>
            <person name="Kalinowski J."/>
            <person name="Ruckert C."/>
        </authorList>
    </citation>
    <scope>NUCLEOTIDE SEQUENCE</scope>
    <source>
        <strain evidence="3">CGMCC 4.7272</strain>
    </source>
</reference>